<reference evidence="1" key="1">
    <citation type="submission" date="2018-05" db="EMBL/GenBank/DDBJ databases">
        <authorList>
            <person name="Lanie J.A."/>
            <person name="Ng W.-L."/>
            <person name="Kazmierczak K.M."/>
            <person name="Andrzejewski T.M."/>
            <person name="Davidsen T.M."/>
            <person name="Wayne K.J."/>
            <person name="Tettelin H."/>
            <person name="Glass J.I."/>
            <person name="Rusch D."/>
            <person name="Podicherti R."/>
            <person name="Tsui H.-C.T."/>
            <person name="Winkler M.E."/>
        </authorList>
    </citation>
    <scope>NUCLEOTIDE SEQUENCE</scope>
</reference>
<dbReference type="EMBL" id="UINC01031087">
    <property type="protein sequence ID" value="SVB16572.1"/>
    <property type="molecule type" value="Genomic_DNA"/>
</dbReference>
<gene>
    <name evidence="1" type="ORF">METZ01_LOCUS169426</name>
</gene>
<accession>A0A382BT12</accession>
<organism evidence="1">
    <name type="scientific">marine metagenome</name>
    <dbReference type="NCBI Taxonomy" id="408172"/>
    <lineage>
        <taxon>unclassified sequences</taxon>
        <taxon>metagenomes</taxon>
        <taxon>ecological metagenomes</taxon>
    </lineage>
</organism>
<sequence>MTVLIVVAGLVLGMFTYEPSWFDTRPHYYSHTYENKRECQRVREILAKTEKGAVCTSNNALYLTK</sequence>
<evidence type="ECO:0000313" key="1">
    <source>
        <dbReference type="EMBL" id="SVB16572.1"/>
    </source>
</evidence>
<name>A0A382BT12_9ZZZZ</name>
<dbReference type="AlphaFoldDB" id="A0A382BT12"/>
<proteinExistence type="predicted"/>
<protein>
    <submittedName>
        <fullName evidence="1">Uncharacterized protein</fullName>
    </submittedName>
</protein>